<feature type="compositionally biased region" description="Low complexity" evidence="1">
    <location>
        <begin position="25"/>
        <end position="52"/>
    </location>
</feature>
<keyword evidence="3" id="KW-1185">Reference proteome</keyword>
<dbReference type="Proteomes" id="UP001066276">
    <property type="component" value="Chromosome 5"/>
</dbReference>
<organism evidence="2 3">
    <name type="scientific">Pleurodeles waltl</name>
    <name type="common">Iberian ribbed newt</name>
    <dbReference type="NCBI Taxonomy" id="8319"/>
    <lineage>
        <taxon>Eukaryota</taxon>
        <taxon>Metazoa</taxon>
        <taxon>Chordata</taxon>
        <taxon>Craniata</taxon>
        <taxon>Vertebrata</taxon>
        <taxon>Euteleostomi</taxon>
        <taxon>Amphibia</taxon>
        <taxon>Batrachia</taxon>
        <taxon>Caudata</taxon>
        <taxon>Salamandroidea</taxon>
        <taxon>Salamandridae</taxon>
        <taxon>Pleurodelinae</taxon>
        <taxon>Pleurodeles</taxon>
    </lineage>
</organism>
<feature type="region of interest" description="Disordered" evidence="1">
    <location>
        <begin position="1"/>
        <end position="115"/>
    </location>
</feature>
<evidence type="ECO:0000313" key="2">
    <source>
        <dbReference type="EMBL" id="KAJ1150755.1"/>
    </source>
</evidence>
<sequence length="198" mass="21110">MSSTSPAATEPRRRRPRPRPRVPTASGDPGAACADDAGAAPELRSTAAASESGRGGRSLLGLAEGEVATATAALEPGQQQRRRLTQEQPPPPAPAPGLHRPEPRPAPGGISAHPPGTASLLRTNIVCYVRNLCALDSTLVSVLHETCPSYVQTHPSTTRLSKYREKSVKPGRAVFISQTPMNVHFFATFLFCKKIIQY</sequence>
<proteinExistence type="predicted"/>
<evidence type="ECO:0000313" key="3">
    <source>
        <dbReference type="Proteomes" id="UP001066276"/>
    </source>
</evidence>
<dbReference type="AlphaFoldDB" id="A0AAV7RIV3"/>
<protein>
    <submittedName>
        <fullName evidence="2">Uncharacterized protein</fullName>
    </submittedName>
</protein>
<reference evidence="2" key="1">
    <citation type="journal article" date="2022" name="bioRxiv">
        <title>Sequencing and chromosome-scale assembly of the giantPleurodeles waltlgenome.</title>
        <authorList>
            <person name="Brown T."/>
            <person name="Elewa A."/>
            <person name="Iarovenko S."/>
            <person name="Subramanian E."/>
            <person name="Araus A.J."/>
            <person name="Petzold A."/>
            <person name="Susuki M."/>
            <person name="Suzuki K.-i.T."/>
            <person name="Hayashi T."/>
            <person name="Toyoda A."/>
            <person name="Oliveira C."/>
            <person name="Osipova E."/>
            <person name="Leigh N.D."/>
            <person name="Simon A."/>
            <person name="Yun M.H."/>
        </authorList>
    </citation>
    <scope>NUCLEOTIDE SEQUENCE</scope>
    <source>
        <strain evidence="2">20211129_DDA</strain>
        <tissue evidence="2">Liver</tissue>
    </source>
</reference>
<evidence type="ECO:0000256" key="1">
    <source>
        <dbReference type="SAM" id="MobiDB-lite"/>
    </source>
</evidence>
<comment type="caution">
    <text evidence="2">The sequence shown here is derived from an EMBL/GenBank/DDBJ whole genome shotgun (WGS) entry which is preliminary data.</text>
</comment>
<name>A0AAV7RIV3_PLEWA</name>
<gene>
    <name evidence="2" type="ORF">NDU88_003544</name>
</gene>
<dbReference type="EMBL" id="JANPWB010000009">
    <property type="protein sequence ID" value="KAJ1150755.1"/>
    <property type="molecule type" value="Genomic_DNA"/>
</dbReference>
<accession>A0AAV7RIV3</accession>